<protein>
    <submittedName>
        <fullName evidence="2">Uncharacterized protein</fullName>
    </submittedName>
</protein>
<evidence type="ECO:0000313" key="3">
    <source>
        <dbReference type="Proteomes" id="UP000626109"/>
    </source>
</evidence>
<sequence length="91" mass="9810">MLTSEGEVADHLTEILRGELLLLHAYVVRQGPHFVCLCLQMGLQATLLFKDMVGLAQLGSNLSDSNLGDNDSDSVCLGDVSSPRPQDDVLL</sequence>
<name>A0A813KFH3_POLGL</name>
<organism evidence="2 3">
    <name type="scientific">Polarella glacialis</name>
    <name type="common">Dinoflagellate</name>
    <dbReference type="NCBI Taxonomy" id="89957"/>
    <lineage>
        <taxon>Eukaryota</taxon>
        <taxon>Sar</taxon>
        <taxon>Alveolata</taxon>
        <taxon>Dinophyceae</taxon>
        <taxon>Suessiales</taxon>
        <taxon>Suessiaceae</taxon>
        <taxon>Polarella</taxon>
    </lineage>
</organism>
<reference evidence="2" key="1">
    <citation type="submission" date="2021-02" db="EMBL/GenBank/DDBJ databases">
        <authorList>
            <person name="Dougan E. K."/>
            <person name="Rhodes N."/>
            <person name="Thang M."/>
            <person name="Chan C."/>
        </authorList>
    </citation>
    <scope>NUCLEOTIDE SEQUENCE</scope>
</reference>
<dbReference type="Proteomes" id="UP000626109">
    <property type="component" value="Unassembled WGS sequence"/>
</dbReference>
<dbReference type="AlphaFoldDB" id="A0A813KFH3"/>
<feature type="region of interest" description="Disordered" evidence="1">
    <location>
        <begin position="62"/>
        <end position="91"/>
    </location>
</feature>
<gene>
    <name evidence="2" type="ORF">PGLA2088_LOCUS31036</name>
</gene>
<proteinExistence type="predicted"/>
<accession>A0A813KFH3</accession>
<dbReference type="EMBL" id="CAJNNW010029133">
    <property type="protein sequence ID" value="CAE8699133.1"/>
    <property type="molecule type" value="Genomic_DNA"/>
</dbReference>
<evidence type="ECO:0000313" key="2">
    <source>
        <dbReference type="EMBL" id="CAE8699133.1"/>
    </source>
</evidence>
<evidence type="ECO:0000256" key="1">
    <source>
        <dbReference type="SAM" id="MobiDB-lite"/>
    </source>
</evidence>
<comment type="caution">
    <text evidence="2">The sequence shown here is derived from an EMBL/GenBank/DDBJ whole genome shotgun (WGS) entry which is preliminary data.</text>
</comment>